<keyword evidence="2" id="KW-1185">Reference proteome</keyword>
<dbReference type="AlphaFoldDB" id="A0A3P8TNV5"/>
<protein>
    <submittedName>
        <fullName evidence="1">Uncharacterized protein</fullName>
    </submittedName>
</protein>
<evidence type="ECO:0000313" key="1">
    <source>
        <dbReference type="Ensembl" id="ENSAPEP00000024722.1"/>
    </source>
</evidence>
<reference evidence="1" key="3">
    <citation type="submission" date="2025-09" db="UniProtKB">
        <authorList>
            <consortium name="Ensembl"/>
        </authorList>
    </citation>
    <scope>IDENTIFICATION</scope>
</reference>
<dbReference type="Proteomes" id="UP000265080">
    <property type="component" value="Chromosome 18"/>
</dbReference>
<proteinExistence type="predicted"/>
<organism evidence="1 2">
    <name type="scientific">Amphiprion percula</name>
    <name type="common">Orange clownfish</name>
    <name type="synonym">Lutjanus percula</name>
    <dbReference type="NCBI Taxonomy" id="161767"/>
    <lineage>
        <taxon>Eukaryota</taxon>
        <taxon>Metazoa</taxon>
        <taxon>Chordata</taxon>
        <taxon>Craniata</taxon>
        <taxon>Vertebrata</taxon>
        <taxon>Euteleostomi</taxon>
        <taxon>Actinopterygii</taxon>
        <taxon>Neopterygii</taxon>
        <taxon>Teleostei</taxon>
        <taxon>Neoteleostei</taxon>
        <taxon>Acanthomorphata</taxon>
        <taxon>Ovalentaria</taxon>
        <taxon>Pomacentridae</taxon>
        <taxon>Amphiprion</taxon>
    </lineage>
</organism>
<reference evidence="1" key="2">
    <citation type="submission" date="2025-08" db="UniProtKB">
        <authorList>
            <consortium name="Ensembl"/>
        </authorList>
    </citation>
    <scope>IDENTIFICATION</scope>
</reference>
<reference evidence="1 2" key="1">
    <citation type="submission" date="2018-03" db="EMBL/GenBank/DDBJ databases">
        <title>Finding Nemo's genes: A chromosome-scale reference assembly of the genome of the orange clownfish Amphiprion percula.</title>
        <authorList>
            <person name="Lehmann R."/>
        </authorList>
    </citation>
    <scope>NUCLEOTIDE SEQUENCE</scope>
</reference>
<name>A0A3P8TNV5_AMPPE</name>
<accession>A0A3P8TNV5</accession>
<evidence type="ECO:0000313" key="2">
    <source>
        <dbReference type="Proteomes" id="UP000265080"/>
    </source>
</evidence>
<dbReference type="Ensembl" id="ENSAPET00000025371.1">
    <property type="protein sequence ID" value="ENSAPEP00000024722.1"/>
    <property type="gene ID" value="ENSAPEG00000017590.1"/>
</dbReference>
<sequence>MCVFSCMCLPRVCVCALCGSSLFVFMRNIVSCVTYLSLWRRFVDQKGQHILPYMLPYRNMWQDVVYPGTFGIMQLIYYNGKMNTFALDRLQKAKKKKNHNNKSYYLLHRL</sequence>